<dbReference type="Proteomes" id="UP000805193">
    <property type="component" value="Unassembled WGS sequence"/>
</dbReference>
<evidence type="ECO:0000313" key="1">
    <source>
        <dbReference type="EMBL" id="KAG0427325.1"/>
    </source>
</evidence>
<proteinExistence type="predicted"/>
<keyword evidence="2" id="KW-1185">Reference proteome</keyword>
<accession>A0AC60Q286</accession>
<name>A0AC60Q286_IXOPE</name>
<organism evidence="1 2">
    <name type="scientific">Ixodes persulcatus</name>
    <name type="common">Taiga tick</name>
    <dbReference type="NCBI Taxonomy" id="34615"/>
    <lineage>
        <taxon>Eukaryota</taxon>
        <taxon>Metazoa</taxon>
        <taxon>Ecdysozoa</taxon>
        <taxon>Arthropoda</taxon>
        <taxon>Chelicerata</taxon>
        <taxon>Arachnida</taxon>
        <taxon>Acari</taxon>
        <taxon>Parasitiformes</taxon>
        <taxon>Ixodida</taxon>
        <taxon>Ixodoidea</taxon>
        <taxon>Ixodidae</taxon>
        <taxon>Ixodinae</taxon>
        <taxon>Ixodes</taxon>
    </lineage>
</organism>
<gene>
    <name evidence="1" type="ORF">HPB47_025630</name>
</gene>
<protein>
    <submittedName>
        <fullName evidence="1">Uncharacterized protein</fullName>
    </submittedName>
</protein>
<sequence>MTREKAKEKDASSSNAPTHLAADDGAALVQRTGDAISASFASTLGAALLPIVDALAGLAPHVPSSTARSSPRRFWAFPRSRTFSPIHVARLASWPTFPVLNLGPKKTTHWIRTRRPPPPSESSRTDSVIEPHADDDTFDTNEGEEENHTNAKERTSDKQSDVEDSESDLGSSAYKSKATYGTSATSPPNPAGTSSRLGSVYFIDLIERDEALTRISLQQLANGGAVRASYIFLSPLLFPPATSSSSESDTWWPRIETDVKEFARVIPCLDPARLQLTALSFVHDKAHLLQPCSTIKGFRECWLLDCLPEINSCLAPACLEVEETLSAKTALKSSRSDDEKADNGLLVSCFFAYFLLKNHACIQVLDLHSCQLPVSARHAVEMALAYTRCLEEVNFNLWYQERLGKSRLSENIPELPMLRKLAMNTLSQGSNAAAEAIDRNRGIRELEVGGEGLTDKGLRKMLKAIGSCHRLTSLDLNEIRASPKSARRLSLLLESPSSFLAKLSLYDVSSDVVDAILESLRTNTTLEKLSLSCVRQQGTSVLNRVSALKSNRTLRYLQVHECLVDVKELADMLKVNSAVEELGLLVCQLVDEDVVMLAEAIEVNRTLQKLNVQGNRLSRDSVPVFARCLARNSLLQVVDVGYIYFTPDCDETVSSILQETKACGRLLVTWNKVGLLELASVLSDSRVPMSQLSLDWQADAGMSAAIVSIFAALSANTTVTELTIDNGSGVDNAIGEQLALTLRSNTSLKHVSIKNYFRKHAVMVALLEALKDNRTVSTLSFSYSVDSSRVVTALCKLLEANSTIYSVDFDGWHLKGKSLLPLAAAILRNGVLLEFKLAIFCAHKQLVDVRNALHKNRVVLKQAVRFVTQHSEDGESERAFGMLNGKESLLQALVKVTGKTEPEVKDILNAAAARTLSRQGSPQSL</sequence>
<reference evidence="1 2" key="1">
    <citation type="journal article" date="2020" name="Cell">
        <title>Large-Scale Comparative Analyses of Tick Genomes Elucidate Their Genetic Diversity and Vector Capacities.</title>
        <authorList>
            <consortium name="Tick Genome and Microbiome Consortium (TIGMIC)"/>
            <person name="Jia N."/>
            <person name="Wang J."/>
            <person name="Shi W."/>
            <person name="Du L."/>
            <person name="Sun Y."/>
            <person name="Zhan W."/>
            <person name="Jiang J.F."/>
            <person name="Wang Q."/>
            <person name="Zhang B."/>
            <person name="Ji P."/>
            <person name="Bell-Sakyi L."/>
            <person name="Cui X.M."/>
            <person name="Yuan T.T."/>
            <person name="Jiang B.G."/>
            <person name="Yang W.F."/>
            <person name="Lam T.T."/>
            <person name="Chang Q.C."/>
            <person name="Ding S.J."/>
            <person name="Wang X.J."/>
            <person name="Zhu J.G."/>
            <person name="Ruan X.D."/>
            <person name="Zhao L."/>
            <person name="Wei J.T."/>
            <person name="Ye R.Z."/>
            <person name="Que T.C."/>
            <person name="Du C.H."/>
            <person name="Zhou Y.H."/>
            <person name="Cheng J.X."/>
            <person name="Dai P.F."/>
            <person name="Guo W.B."/>
            <person name="Han X.H."/>
            <person name="Huang E.J."/>
            <person name="Li L.F."/>
            <person name="Wei W."/>
            <person name="Gao Y.C."/>
            <person name="Liu J.Z."/>
            <person name="Shao H.Z."/>
            <person name="Wang X."/>
            <person name="Wang C.C."/>
            <person name="Yang T.C."/>
            <person name="Huo Q.B."/>
            <person name="Li W."/>
            <person name="Chen H.Y."/>
            <person name="Chen S.E."/>
            <person name="Zhou L.G."/>
            <person name="Ni X.B."/>
            <person name="Tian J.H."/>
            <person name="Sheng Y."/>
            <person name="Liu T."/>
            <person name="Pan Y.S."/>
            <person name="Xia L.Y."/>
            <person name="Li J."/>
            <person name="Zhao F."/>
            <person name="Cao W.C."/>
        </authorList>
    </citation>
    <scope>NUCLEOTIDE SEQUENCE [LARGE SCALE GENOMIC DNA]</scope>
    <source>
        <strain evidence="1">Iper-2018</strain>
    </source>
</reference>
<evidence type="ECO:0000313" key="2">
    <source>
        <dbReference type="Proteomes" id="UP000805193"/>
    </source>
</evidence>
<comment type="caution">
    <text evidence="1">The sequence shown here is derived from an EMBL/GenBank/DDBJ whole genome shotgun (WGS) entry which is preliminary data.</text>
</comment>
<dbReference type="EMBL" id="JABSTQ010009640">
    <property type="protein sequence ID" value="KAG0427325.1"/>
    <property type="molecule type" value="Genomic_DNA"/>
</dbReference>